<reference evidence="2" key="1">
    <citation type="journal article" date="2013" name="Stand. Genomic Sci.">
        <title>Complete genome sequence of Desulfocapsa sulfexigens, a marine deltaproteobacterium specialized in disproportionating inorganic sulfur compounds.</title>
        <authorList>
            <person name="Finster K.W."/>
            <person name="Kjeldsen K.U."/>
            <person name="Kube M."/>
            <person name="Reinhardt R."/>
            <person name="Mussmann M."/>
            <person name="Amann R."/>
            <person name="Schreiber L."/>
        </authorList>
    </citation>
    <scope>NUCLEOTIDE SEQUENCE [LARGE SCALE GENOMIC DNA]</scope>
    <source>
        <strain evidence="2">DSM 10523 / SB164P1</strain>
    </source>
</reference>
<name>M1P227_DESSD</name>
<dbReference type="AlphaFoldDB" id="M1P227"/>
<dbReference type="EMBL" id="CP003985">
    <property type="protein sequence ID" value="AGF77523.1"/>
    <property type="molecule type" value="Genomic_DNA"/>
</dbReference>
<keyword evidence="2" id="KW-1185">Reference proteome</keyword>
<proteinExistence type="predicted"/>
<evidence type="ECO:0000313" key="1">
    <source>
        <dbReference type="EMBL" id="AGF77523.1"/>
    </source>
</evidence>
<evidence type="ECO:0000313" key="2">
    <source>
        <dbReference type="Proteomes" id="UP000011721"/>
    </source>
</evidence>
<dbReference type="HOGENOM" id="CLU_2394964_0_0_7"/>
<accession>M1P227</accession>
<protein>
    <submittedName>
        <fullName evidence="1">Uncharacterized protein</fullName>
    </submittedName>
</protein>
<organism evidence="1 2">
    <name type="scientific">Desulfocapsa sulfexigens (strain DSM 10523 / SB164P1)</name>
    <dbReference type="NCBI Taxonomy" id="1167006"/>
    <lineage>
        <taxon>Bacteria</taxon>
        <taxon>Pseudomonadati</taxon>
        <taxon>Thermodesulfobacteriota</taxon>
        <taxon>Desulfobulbia</taxon>
        <taxon>Desulfobulbales</taxon>
        <taxon>Desulfocapsaceae</taxon>
        <taxon>Desulfocapsa</taxon>
    </lineage>
</organism>
<dbReference type="Proteomes" id="UP000011721">
    <property type="component" value="Chromosome"/>
</dbReference>
<dbReference type="KEGG" id="dsf:UWK_00949"/>
<gene>
    <name evidence="1" type="ordered locus">UWK_00949</name>
</gene>
<sequence length="93" mass="11092">MALLRGKYFFWNREFGKSEKNADMDNNCASNVVLHLRAWFWVKYHERIIPSSCKNLLCLLAQYDRRLRVSPYPDSRLKGQGLIVWRQEYPGIL</sequence>